<evidence type="ECO:0000313" key="2">
    <source>
        <dbReference type="Proteomes" id="UP000824540"/>
    </source>
</evidence>
<dbReference type="EMBL" id="JAFBMS010000237">
    <property type="protein sequence ID" value="KAG9332855.1"/>
    <property type="molecule type" value="Genomic_DNA"/>
</dbReference>
<dbReference type="AlphaFoldDB" id="A0A8T2MXK2"/>
<gene>
    <name evidence="1" type="ORF">JZ751_014954</name>
</gene>
<name>A0A8T2MXK2_9TELE</name>
<evidence type="ECO:0000313" key="1">
    <source>
        <dbReference type="EMBL" id="KAG9332855.1"/>
    </source>
</evidence>
<proteinExistence type="predicted"/>
<reference evidence="1" key="1">
    <citation type="thesis" date="2021" institute="BYU ScholarsArchive" country="Provo, UT, USA">
        <title>Applications of and Algorithms for Genome Assembly and Genomic Analyses with an Emphasis on Marine Teleosts.</title>
        <authorList>
            <person name="Pickett B.D."/>
        </authorList>
    </citation>
    <scope>NUCLEOTIDE SEQUENCE</scope>
    <source>
        <strain evidence="1">HI-2016</strain>
    </source>
</reference>
<dbReference type="Proteomes" id="UP000824540">
    <property type="component" value="Unassembled WGS sequence"/>
</dbReference>
<protein>
    <submittedName>
        <fullName evidence="1">Uncharacterized protein</fullName>
    </submittedName>
</protein>
<keyword evidence="2" id="KW-1185">Reference proteome</keyword>
<sequence length="100" mass="10477">MNPASGRHAGMMLSLKPPVFPAGRLVPDEEGIPFLVDSDGAGRNGHSPLLRLLQVVFPQLHSVGAAAAGGQVRPEHVDSQEHGSHGTILPITVLLQTCDT</sequence>
<comment type="caution">
    <text evidence="1">The sequence shown here is derived from an EMBL/GenBank/DDBJ whole genome shotgun (WGS) entry which is preliminary data.</text>
</comment>
<accession>A0A8T2MXK2</accession>
<organism evidence="1 2">
    <name type="scientific">Albula glossodonta</name>
    <name type="common">roundjaw bonefish</name>
    <dbReference type="NCBI Taxonomy" id="121402"/>
    <lineage>
        <taxon>Eukaryota</taxon>
        <taxon>Metazoa</taxon>
        <taxon>Chordata</taxon>
        <taxon>Craniata</taxon>
        <taxon>Vertebrata</taxon>
        <taxon>Euteleostomi</taxon>
        <taxon>Actinopterygii</taxon>
        <taxon>Neopterygii</taxon>
        <taxon>Teleostei</taxon>
        <taxon>Albuliformes</taxon>
        <taxon>Albulidae</taxon>
        <taxon>Albula</taxon>
    </lineage>
</organism>